<evidence type="ECO:0000313" key="9">
    <source>
        <dbReference type="Proteomes" id="UP001301958"/>
    </source>
</evidence>
<dbReference type="GO" id="GO:0000981">
    <property type="term" value="F:DNA-binding transcription factor activity, RNA polymerase II-specific"/>
    <property type="evidence" value="ECO:0007669"/>
    <property type="project" value="InterPro"/>
</dbReference>
<gene>
    <name evidence="8" type="ORF">QBC38DRAFT_94273</name>
</gene>
<dbReference type="InterPro" id="IPR001138">
    <property type="entry name" value="Zn2Cys6_DnaBD"/>
</dbReference>
<dbReference type="InterPro" id="IPR050815">
    <property type="entry name" value="TF_fung"/>
</dbReference>
<dbReference type="GO" id="GO:0008270">
    <property type="term" value="F:zinc ion binding"/>
    <property type="evidence" value="ECO:0007669"/>
    <property type="project" value="InterPro"/>
</dbReference>
<dbReference type="SUPFAM" id="SSF57701">
    <property type="entry name" value="Zn2/Cys6 DNA-binding domain"/>
    <property type="match status" value="1"/>
</dbReference>
<keyword evidence="9" id="KW-1185">Reference proteome</keyword>
<sequence>MSLHTGNEDQDQDGILCMPNAFQPINRPASGYVYVTSDPPTFSTIDYGDYIFDKDVDEIESVYDDDDVDSESSDDFDSGSSDEQQQEEQGESSRAAVMRPGPDNQDGLPKKRARVACRECRRLRTRCVQPNPGKPPCLACTRAGIPTEECEFLKPGEVDTDRDYRHPQGRGYHASRREPGNIRRNVLAAPVPPRIIITGGSPWDLLPPMKEVREAVECFVKHYFQLGFIPKEQFLESLQEKFTPACSPFFLLCLLSISARLTPSLIKRHGTGVQASEVYTKHASSMAMMEVYQDATLDRCQGFFFLSIAEQGSEKQNSSVSPN</sequence>
<dbReference type="Proteomes" id="UP001301958">
    <property type="component" value="Unassembled WGS sequence"/>
</dbReference>
<name>A0AAN7H534_9PEZI</name>
<dbReference type="PROSITE" id="PS50048">
    <property type="entry name" value="ZN2_CY6_FUNGAL_2"/>
    <property type="match status" value="1"/>
</dbReference>
<evidence type="ECO:0000256" key="3">
    <source>
        <dbReference type="ARBA" id="ARBA00023015"/>
    </source>
</evidence>
<evidence type="ECO:0000256" key="4">
    <source>
        <dbReference type="ARBA" id="ARBA00023163"/>
    </source>
</evidence>
<keyword evidence="4" id="KW-0804">Transcription</keyword>
<evidence type="ECO:0000256" key="6">
    <source>
        <dbReference type="SAM" id="MobiDB-lite"/>
    </source>
</evidence>
<comment type="subcellular location">
    <subcellularLocation>
        <location evidence="1">Nucleus</location>
    </subcellularLocation>
</comment>
<keyword evidence="5" id="KW-0539">Nucleus</keyword>
<evidence type="ECO:0000256" key="1">
    <source>
        <dbReference type="ARBA" id="ARBA00004123"/>
    </source>
</evidence>
<keyword evidence="3" id="KW-0805">Transcription regulation</keyword>
<dbReference type="AlphaFoldDB" id="A0AAN7H534"/>
<dbReference type="InterPro" id="IPR036864">
    <property type="entry name" value="Zn2-C6_fun-type_DNA-bd_sf"/>
</dbReference>
<reference evidence="8" key="1">
    <citation type="journal article" date="2023" name="Mol. Phylogenet. Evol.">
        <title>Genome-scale phylogeny and comparative genomics of the fungal order Sordariales.</title>
        <authorList>
            <person name="Hensen N."/>
            <person name="Bonometti L."/>
            <person name="Westerberg I."/>
            <person name="Brannstrom I.O."/>
            <person name="Guillou S."/>
            <person name="Cros-Aarteil S."/>
            <person name="Calhoun S."/>
            <person name="Haridas S."/>
            <person name="Kuo A."/>
            <person name="Mondo S."/>
            <person name="Pangilinan J."/>
            <person name="Riley R."/>
            <person name="LaButti K."/>
            <person name="Andreopoulos B."/>
            <person name="Lipzen A."/>
            <person name="Chen C."/>
            <person name="Yan M."/>
            <person name="Daum C."/>
            <person name="Ng V."/>
            <person name="Clum A."/>
            <person name="Steindorff A."/>
            <person name="Ohm R.A."/>
            <person name="Martin F."/>
            <person name="Silar P."/>
            <person name="Natvig D.O."/>
            <person name="Lalanne C."/>
            <person name="Gautier V."/>
            <person name="Ament-Velasquez S.L."/>
            <person name="Kruys A."/>
            <person name="Hutchinson M.I."/>
            <person name="Powell A.J."/>
            <person name="Barry K."/>
            <person name="Miller A.N."/>
            <person name="Grigoriev I.V."/>
            <person name="Debuchy R."/>
            <person name="Gladieux P."/>
            <person name="Hiltunen Thoren M."/>
            <person name="Johannesson H."/>
        </authorList>
    </citation>
    <scope>NUCLEOTIDE SEQUENCE</scope>
    <source>
        <strain evidence="8">CBS 990.96</strain>
    </source>
</reference>
<evidence type="ECO:0000256" key="2">
    <source>
        <dbReference type="ARBA" id="ARBA00022723"/>
    </source>
</evidence>
<evidence type="ECO:0000259" key="7">
    <source>
        <dbReference type="PROSITE" id="PS50048"/>
    </source>
</evidence>
<dbReference type="Gene3D" id="4.10.240.10">
    <property type="entry name" value="Zn(2)-C6 fungal-type DNA-binding domain"/>
    <property type="match status" value="1"/>
</dbReference>
<keyword evidence="2" id="KW-0479">Metal-binding</keyword>
<dbReference type="PANTHER" id="PTHR47338:SF5">
    <property type="entry name" value="ZN(II)2CYS6 TRANSCRIPTION FACTOR (EUROFUNG)"/>
    <property type="match status" value="1"/>
</dbReference>
<accession>A0AAN7H534</accession>
<dbReference type="PANTHER" id="PTHR47338">
    <property type="entry name" value="ZN(II)2CYS6 TRANSCRIPTION FACTOR (EUROFUNG)-RELATED"/>
    <property type="match status" value="1"/>
</dbReference>
<dbReference type="EMBL" id="MU865288">
    <property type="protein sequence ID" value="KAK4232353.1"/>
    <property type="molecule type" value="Genomic_DNA"/>
</dbReference>
<dbReference type="GO" id="GO:0005634">
    <property type="term" value="C:nucleus"/>
    <property type="evidence" value="ECO:0007669"/>
    <property type="project" value="UniProtKB-SubCell"/>
</dbReference>
<comment type="caution">
    <text evidence="8">The sequence shown here is derived from an EMBL/GenBank/DDBJ whole genome shotgun (WGS) entry which is preliminary data.</text>
</comment>
<evidence type="ECO:0000256" key="5">
    <source>
        <dbReference type="ARBA" id="ARBA00023242"/>
    </source>
</evidence>
<feature type="region of interest" description="Disordered" evidence="6">
    <location>
        <begin position="64"/>
        <end position="111"/>
    </location>
</feature>
<evidence type="ECO:0000313" key="8">
    <source>
        <dbReference type="EMBL" id="KAK4232353.1"/>
    </source>
</evidence>
<reference evidence="8" key="2">
    <citation type="submission" date="2023-05" db="EMBL/GenBank/DDBJ databases">
        <authorList>
            <consortium name="Lawrence Berkeley National Laboratory"/>
            <person name="Steindorff A."/>
            <person name="Hensen N."/>
            <person name="Bonometti L."/>
            <person name="Westerberg I."/>
            <person name="Brannstrom I.O."/>
            <person name="Guillou S."/>
            <person name="Cros-Aarteil S."/>
            <person name="Calhoun S."/>
            <person name="Haridas S."/>
            <person name="Kuo A."/>
            <person name="Mondo S."/>
            <person name="Pangilinan J."/>
            <person name="Riley R."/>
            <person name="Labutti K."/>
            <person name="Andreopoulos B."/>
            <person name="Lipzen A."/>
            <person name="Chen C."/>
            <person name="Yanf M."/>
            <person name="Daum C."/>
            <person name="Ng V."/>
            <person name="Clum A."/>
            <person name="Ohm R."/>
            <person name="Martin F."/>
            <person name="Silar P."/>
            <person name="Natvig D."/>
            <person name="Lalanne C."/>
            <person name="Gautier V."/>
            <person name="Ament-Velasquez S.L."/>
            <person name="Kruys A."/>
            <person name="Hutchinson M.I."/>
            <person name="Powell A.J."/>
            <person name="Barry K."/>
            <person name="Miller A.N."/>
            <person name="Grigoriev I.V."/>
            <person name="Debuchy R."/>
            <person name="Gladieux P."/>
            <person name="Thoren M.H."/>
            <person name="Johannesson H."/>
        </authorList>
    </citation>
    <scope>NUCLEOTIDE SEQUENCE</scope>
    <source>
        <strain evidence="8">CBS 990.96</strain>
    </source>
</reference>
<proteinExistence type="predicted"/>
<protein>
    <recommendedName>
        <fullName evidence="7">Zn(2)-C6 fungal-type domain-containing protein</fullName>
    </recommendedName>
</protein>
<feature type="domain" description="Zn(2)-C6 fungal-type" evidence="7">
    <location>
        <begin position="116"/>
        <end position="152"/>
    </location>
</feature>
<dbReference type="SMART" id="SM00066">
    <property type="entry name" value="GAL4"/>
    <property type="match status" value="1"/>
</dbReference>
<dbReference type="CDD" id="cd00067">
    <property type="entry name" value="GAL4"/>
    <property type="match status" value="1"/>
</dbReference>
<organism evidence="8 9">
    <name type="scientific">Podospora fimiseda</name>
    <dbReference type="NCBI Taxonomy" id="252190"/>
    <lineage>
        <taxon>Eukaryota</taxon>
        <taxon>Fungi</taxon>
        <taxon>Dikarya</taxon>
        <taxon>Ascomycota</taxon>
        <taxon>Pezizomycotina</taxon>
        <taxon>Sordariomycetes</taxon>
        <taxon>Sordariomycetidae</taxon>
        <taxon>Sordariales</taxon>
        <taxon>Podosporaceae</taxon>
        <taxon>Podospora</taxon>
    </lineage>
</organism>
<feature type="compositionally biased region" description="Acidic residues" evidence="6">
    <location>
        <begin position="64"/>
        <end position="77"/>
    </location>
</feature>